<dbReference type="Gene3D" id="3.40.50.1000">
    <property type="entry name" value="HAD superfamily/HAD-like"/>
    <property type="match status" value="1"/>
</dbReference>
<dbReference type="Proteomes" id="UP000656813">
    <property type="component" value="Unassembled WGS sequence"/>
</dbReference>
<comment type="caution">
    <text evidence="1">The sequence shown here is derived from an EMBL/GenBank/DDBJ whole genome shotgun (WGS) entry which is preliminary data.</text>
</comment>
<dbReference type="RefSeq" id="WP_188498851.1">
    <property type="nucleotide sequence ID" value="NZ_BMFV01000038.1"/>
</dbReference>
<reference evidence="1" key="2">
    <citation type="submission" date="2020-09" db="EMBL/GenBank/DDBJ databases">
        <authorList>
            <person name="Sun Q."/>
            <person name="Zhou Y."/>
        </authorList>
    </citation>
    <scope>NUCLEOTIDE SEQUENCE</scope>
    <source>
        <strain evidence="1">CGMCC 1.12777</strain>
    </source>
</reference>
<keyword evidence="2" id="KW-1185">Reference proteome</keyword>
<dbReference type="InterPro" id="IPR036412">
    <property type="entry name" value="HAD-like_sf"/>
</dbReference>
<dbReference type="NCBIfam" id="TIGR01509">
    <property type="entry name" value="HAD-SF-IA-v3"/>
    <property type="match status" value="1"/>
</dbReference>
<dbReference type="InterPro" id="IPR023214">
    <property type="entry name" value="HAD_sf"/>
</dbReference>
<sequence>MTNLSPRFWSELSRKCDVPINALHTFKTYIREDRWTGRLTEVAFWKHLCEAFPSIQKERAKRILLETLRPLPALEMIPHWSRYASIHLLSNHRGEWIRPLLTPVMPYLTSVTISSEAGSCKPSPEIYQKVMQQLCGHHPIVFIDDQVKNLKIAKTFGWHIMLADEEGKWVRRTSALLKSIEKVRGEKNIARNHKN</sequence>
<dbReference type="Gene3D" id="1.10.150.240">
    <property type="entry name" value="Putative phosphatase, domain 2"/>
    <property type="match status" value="1"/>
</dbReference>
<reference evidence="1" key="1">
    <citation type="journal article" date="2014" name="Int. J. Syst. Evol. Microbiol.">
        <title>Complete genome sequence of Corynebacterium casei LMG S-19264T (=DSM 44701T), isolated from a smear-ripened cheese.</title>
        <authorList>
            <consortium name="US DOE Joint Genome Institute (JGI-PGF)"/>
            <person name="Walter F."/>
            <person name="Albersmeier A."/>
            <person name="Kalinowski J."/>
            <person name="Ruckert C."/>
        </authorList>
    </citation>
    <scope>NUCLEOTIDE SEQUENCE</scope>
    <source>
        <strain evidence="1">CGMCC 1.12777</strain>
    </source>
</reference>
<dbReference type="PANTHER" id="PTHR43611">
    <property type="entry name" value="ALPHA-D-GLUCOSE 1-PHOSPHATE PHOSPHATASE"/>
    <property type="match status" value="1"/>
</dbReference>
<name>A0A8J2ZYR4_9BACL</name>
<dbReference type="EMBL" id="BMFV01000038">
    <property type="protein sequence ID" value="GGH87260.1"/>
    <property type="molecule type" value="Genomic_DNA"/>
</dbReference>
<evidence type="ECO:0000313" key="2">
    <source>
        <dbReference type="Proteomes" id="UP000656813"/>
    </source>
</evidence>
<protein>
    <submittedName>
        <fullName evidence="1">Uncharacterized protein</fullName>
    </submittedName>
</protein>
<proteinExistence type="predicted"/>
<dbReference type="InterPro" id="IPR023198">
    <property type="entry name" value="PGP-like_dom2"/>
</dbReference>
<dbReference type="InterPro" id="IPR006439">
    <property type="entry name" value="HAD-SF_hydro_IA"/>
</dbReference>
<evidence type="ECO:0000313" key="1">
    <source>
        <dbReference type="EMBL" id="GGH87260.1"/>
    </source>
</evidence>
<organism evidence="1 2">
    <name type="scientific">Pullulanibacillus pueri</name>
    <dbReference type="NCBI Taxonomy" id="1437324"/>
    <lineage>
        <taxon>Bacteria</taxon>
        <taxon>Bacillati</taxon>
        <taxon>Bacillota</taxon>
        <taxon>Bacilli</taxon>
        <taxon>Bacillales</taxon>
        <taxon>Sporolactobacillaceae</taxon>
        <taxon>Pullulanibacillus</taxon>
    </lineage>
</organism>
<gene>
    <name evidence="1" type="ORF">GCM10007096_36870</name>
</gene>
<accession>A0A8J2ZYR4</accession>
<dbReference type="AlphaFoldDB" id="A0A8J2ZYR4"/>
<dbReference type="SUPFAM" id="SSF56784">
    <property type="entry name" value="HAD-like"/>
    <property type="match status" value="1"/>
</dbReference>
<dbReference type="PANTHER" id="PTHR43611:SF3">
    <property type="entry name" value="FLAVIN MONONUCLEOTIDE HYDROLASE 1, CHLOROPLATIC"/>
    <property type="match status" value="1"/>
</dbReference>